<keyword evidence="7" id="KW-1185">Reference proteome</keyword>
<sequence>MERVVDAVRAPCPHAPYGCDAVPAYHAREDHLLACPHAPCRCPAGESCGFVGSTAALLKHVGAAHHQG</sequence>
<dbReference type="InterPro" id="IPR052088">
    <property type="entry name" value="E3_ubiquitin-ligase_SINA"/>
</dbReference>
<reference evidence="6 7" key="1">
    <citation type="submission" date="2024-02" db="EMBL/GenBank/DDBJ databases">
        <title>High-quality chromosome-scale genome assembly of Pensacola bahiagrass (Paspalum notatum Flugge var. saurae).</title>
        <authorList>
            <person name="Vega J.M."/>
            <person name="Podio M."/>
            <person name="Orjuela J."/>
            <person name="Siena L.A."/>
            <person name="Pessino S.C."/>
            <person name="Combes M.C."/>
            <person name="Mariac C."/>
            <person name="Albertini E."/>
            <person name="Pupilli F."/>
            <person name="Ortiz J.P.A."/>
            <person name="Leblanc O."/>
        </authorList>
    </citation>
    <scope>NUCLEOTIDE SEQUENCE [LARGE SCALE GENOMIC DNA]</scope>
    <source>
        <strain evidence="6">R1</strain>
        <tissue evidence="6">Leaf</tissue>
    </source>
</reference>
<evidence type="ECO:0000313" key="6">
    <source>
        <dbReference type="EMBL" id="WVZ96336.1"/>
    </source>
</evidence>
<organism evidence="6 7">
    <name type="scientific">Paspalum notatum var. saurae</name>
    <dbReference type="NCBI Taxonomy" id="547442"/>
    <lineage>
        <taxon>Eukaryota</taxon>
        <taxon>Viridiplantae</taxon>
        <taxon>Streptophyta</taxon>
        <taxon>Embryophyta</taxon>
        <taxon>Tracheophyta</taxon>
        <taxon>Spermatophyta</taxon>
        <taxon>Magnoliopsida</taxon>
        <taxon>Liliopsida</taxon>
        <taxon>Poales</taxon>
        <taxon>Poaceae</taxon>
        <taxon>PACMAD clade</taxon>
        <taxon>Panicoideae</taxon>
        <taxon>Andropogonodae</taxon>
        <taxon>Paspaleae</taxon>
        <taxon>Paspalinae</taxon>
        <taxon>Paspalum</taxon>
    </lineage>
</organism>
<keyword evidence="2 4" id="KW-0863">Zinc-finger</keyword>
<dbReference type="GO" id="GO:0005737">
    <property type="term" value="C:cytoplasm"/>
    <property type="evidence" value="ECO:0007669"/>
    <property type="project" value="TreeGrafter"/>
</dbReference>
<proteinExistence type="predicted"/>
<evidence type="ECO:0000256" key="2">
    <source>
        <dbReference type="ARBA" id="ARBA00022771"/>
    </source>
</evidence>
<dbReference type="AlphaFoldDB" id="A0AAQ3XE07"/>
<dbReference type="Gene3D" id="3.30.40.10">
    <property type="entry name" value="Zinc/RING finger domain, C3HC4 (zinc finger)"/>
    <property type="match status" value="1"/>
</dbReference>
<evidence type="ECO:0000313" key="7">
    <source>
        <dbReference type="Proteomes" id="UP001341281"/>
    </source>
</evidence>
<dbReference type="EMBL" id="CP144754">
    <property type="protein sequence ID" value="WVZ96336.1"/>
    <property type="molecule type" value="Genomic_DNA"/>
</dbReference>
<dbReference type="InterPro" id="IPR013010">
    <property type="entry name" value="Znf_SIAH"/>
</dbReference>
<evidence type="ECO:0000256" key="4">
    <source>
        <dbReference type="PROSITE-ProRule" id="PRU00455"/>
    </source>
</evidence>
<name>A0AAQ3XE07_PASNO</name>
<dbReference type="PROSITE" id="PS51081">
    <property type="entry name" value="ZF_SIAH"/>
    <property type="match status" value="1"/>
</dbReference>
<gene>
    <name evidence="6" type="ORF">U9M48_041991</name>
</gene>
<dbReference type="Proteomes" id="UP001341281">
    <property type="component" value="Chromosome 10"/>
</dbReference>
<dbReference type="GO" id="GO:0008270">
    <property type="term" value="F:zinc ion binding"/>
    <property type="evidence" value="ECO:0007669"/>
    <property type="project" value="UniProtKB-KW"/>
</dbReference>
<protein>
    <recommendedName>
        <fullName evidence="5">SIAH-type domain-containing protein</fullName>
    </recommendedName>
</protein>
<keyword evidence="1" id="KW-0479">Metal-binding</keyword>
<evidence type="ECO:0000259" key="5">
    <source>
        <dbReference type="PROSITE" id="PS51081"/>
    </source>
</evidence>
<feature type="domain" description="SIAH-type" evidence="5">
    <location>
        <begin position="7"/>
        <end position="66"/>
    </location>
</feature>
<keyword evidence="3" id="KW-0862">Zinc</keyword>
<dbReference type="Pfam" id="PF21361">
    <property type="entry name" value="Sina_ZnF"/>
    <property type="match status" value="1"/>
</dbReference>
<dbReference type="PANTHER" id="PTHR10315:SF83">
    <property type="entry name" value="RING-TYPE E3 UBIQUITIN TRANSFERASE"/>
    <property type="match status" value="1"/>
</dbReference>
<evidence type="ECO:0000256" key="3">
    <source>
        <dbReference type="ARBA" id="ARBA00022833"/>
    </source>
</evidence>
<dbReference type="SUPFAM" id="SSF49599">
    <property type="entry name" value="TRAF domain-like"/>
    <property type="match status" value="1"/>
</dbReference>
<dbReference type="GO" id="GO:0061630">
    <property type="term" value="F:ubiquitin protein ligase activity"/>
    <property type="evidence" value="ECO:0007669"/>
    <property type="project" value="TreeGrafter"/>
</dbReference>
<accession>A0AAQ3XE07</accession>
<evidence type="ECO:0000256" key="1">
    <source>
        <dbReference type="ARBA" id="ARBA00022723"/>
    </source>
</evidence>
<dbReference type="InterPro" id="IPR013083">
    <property type="entry name" value="Znf_RING/FYVE/PHD"/>
</dbReference>
<dbReference type="PANTHER" id="PTHR10315">
    <property type="entry name" value="E3 UBIQUITIN PROTEIN LIGASE SIAH"/>
    <property type="match status" value="1"/>
</dbReference>